<evidence type="ECO:0000259" key="1">
    <source>
        <dbReference type="PROSITE" id="PS50943"/>
    </source>
</evidence>
<dbReference type="InterPro" id="IPR010982">
    <property type="entry name" value="Lambda_DNA-bd_dom_sf"/>
</dbReference>
<dbReference type="Pfam" id="PF19054">
    <property type="entry name" value="DUF5753"/>
    <property type="match status" value="1"/>
</dbReference>
<feature type="domain" description="HTH cro/C1-type" evidence="1">
    <location>
        <begin position="21"/>
        <end position="75"/>
    </location>
</feature>
<protein>
    <submittedName>
        <fullName evidence="2">Helix-turn-helix domain-containing protein</fullName>
    </submittedName>
</protein>
<organism evidence="2 3">
    <name type="scientific">Streptomyces antimicrobicus</name>
    <dbReference type="NCBI Taxonomy" id="2883108"/>
    <lineage>
        <taxon>Bacteria</taxon>
        <taxon>Bacillati</taxon>
        <taxon>Actinomycetota</taxon>
        <taxon>Actinomycetes</taxon>
        <taxon>Kitasatosporales</taxon>
        <taxon>Streptomycetaceae</taxon>
        <taxon>Streptomyces</taxon>
    </lineage>
</organism>
<comment type="caution">
    <text evidence="2">The sequence shown here is derived from an EMBL/GenBank/DDBJ whole genome shotgun (WGS) entry which is preliminary data.</text>
</comment>
<dbReference type="RefSeq" id="WP_226730218.1">
    <property type="nucleotide sequence ID" value="NZ_JAJAUY010000171.1"/>
</dbReference>
<dbReference type="CDD" id="cd00093">
    <property type="entry name" value="HTH_XRE"/>
    <property type="match status" value="1"/>
</dbReference>
<dbReference type="SMART" id="SM00530">
    <property type="entry name" value="HTH_XRE"/>
    <property type="match status" value="1"/>
</dbReference>
<dbReference type="Gene3D" id="1.10.260.40">
    <property type="entry name" value="lambda repressor-like DNA-binding domains"/>
    <property type="match status" value="1"/>
</dbReference>
<dbReference type="InterPro" id="IPR043917">
    <property type="entry name" value="DUF5753"/>
</dbReference>
<name>A0ABS8BEJ9_9ACTN</name>
<dbReference type="Pfam" id="PF13560">
    <property type="entry name" value="HTH_31"/>
    <property type="match status" value="1"/>
</dbReference>
<evidence type="ECO:0000313" key="2">
    <source>
        <dbReference type="EMBL" id="MCB5183045.1"/>
    </source>
</evidence>
<dbReference type="PROSITE" id="PS50943">
    <property type="entry name" value="HTH_CROC1"/>
    <property type="match status" value="1"/>
</dbReference>
<evidence type="ECO:0000313" key="3">
    <source>
        <dbReference type="Proteomes" id="UP001199054"/>
    </source>
</evidence>
<gene>
    <name evidence="2" type="ORF">LG632_27280</name>
</gene>
<sequence length="293" mass="33383">MVRIQTPDEQRPASRLLGDELRFHRERLGYTLADAAQRIRASTSKISRLERGESPAKPRDVYELAEFYGLSREQRSQLDQLLAQTGNADTYARFADVTPNYLRRLIRLEGHAQKISVFEPRVVPGLLQTEAYADAIVRLTEAHLSDSAIKRIVELRMQRQLLLTQGGPLLDALISEDVLRRLFGDPCVMVDQMEYLLHATQSKGINVRVVRAAAMVSPYPIYHLTFADVDSQELAYVEHLDGAHYVTQKQQLDKYRRLLVHARANALGREDSIRVLTELRNHWEKQGDGGRSA</sequence>
<proteinExistence type="predicted"/>
<reference evidence="2 3" key="1">
    <citation type="submission" date="2021-10" db="EMBL/GenBank/DDBJ databases">
        <title>Streptomyces sp. strain SMC 277, a novel streptomycete isolated from soil.</title>
        <authorList>
            <person name="Chanama M."/>
        </authorList>
    </citation>
    <scope>NUCLEOTIDE SEQUENCE [LARGE SCALE GENOMIC DNA]</scope>
    <source>
        <strain evidence="2 3">SMC 277</strain>
    </source>
</reference>
<accession>A0ABS8BEJ9</accession>
<keyword evidence="3" id="KW-1185">Reference proteome</keyword>
<dbReference type="EMBL" id="JAJAUY010000171">
    <property type="protein sequence ID" value="MCB5183045.1"/>
    <property type="molecule type" value="Genomic_DNA"/>
</dbReference>
<dbReference type="SUPFAM" id="SSF47413">
    <property type="entry name" value="lambda repressor-like DNA-binding domains"/>
    <property type="match status" value="1"/>
</dbReference>
<dbReference type="Proteomes" id="UP001199054">
    <property type="component" value="Unassembled WGS sequence"/>
</dbReference>
<dbReference type="InterPro" id="IPR001387">
    <property type="entry name" value="Cro/C1-type_HTH"/>
</dbReference>